<keyword evidence="3" id="KW-1185">Reference proteome</keyword>
<evidence type="ECO:0000313" key="2">
    <source>
        <dbReference type="EMBL" id="CAD6917728.1"/>
    </source>
</evidence>
<reference evidence="2" key="1">
    <citation type="submission" date="2020-10" db="EMBL/GenBank/DDBJ databases">
        <authorList>
            <person name="Sedaghatjoo S."/>
        </authorList>
    </citation>
    <scope>NUCLEOTIDE SEQUENCE</scope>
    <source>
        <strain evidence="2">AZH3</strain>
    </source>
</reference>
<name>A0ABN7IQ43_9BASI</name>
<evidence type="ECO:0000256" key="1">
    <source>
        <dbReference type="SAM" id="MobiDB-lite"/>
    </source>
</evidence>
<evidence type="ECO:0000313" key="3">
    <source>
        <dbReference type="Proteomes" id="UP000836402"/>
    </source>
</evidence>
<feature type="region of interest" description="Disordered" evidence="1">
    <location>
        <begin position="556"/>
        <end position="650"/>
    </location>
</feature>
<comment type="caution">
    <text evidence="2">The sequence shown here is derived from an EMBL/GenBank/DDBJ whole genome shotgun (WGS) entry which is preliminary data.</text>
</comment>
<sequence>MSASFLGAGWAPGPGPGPGGGGGAALAALFSIAARHLIRSKALAKVCSKTTAAALSKDTAALSTAARTRTALTPALALTLAPAARTRPLNTTLQSLAPTLHRTLHSQSAHSTTSPHTALSIQSAALAHTAYRKLTTPTSHKNNRAAAFHTARAFAHPQTRPRLPINQTFQIHGPGLHLARNFSSAGAGAGAGGASTAIQESVPLIFRMIIDDEEKNRRMRKAGRKKPYSIRAAVASRASARPTSQNGARTQVQNALSQHRQRHTLPPSPVSVPASIEEDLSSEECDYFFIPLPTTAAPATVEHQKKADDEQRRRHILRIRSRLLENQGTHAPHQISTVLTLPDEPVDLDWARLLMPPQRPSYDSQTRQRRLKPRTVSAPGGFLNDVNWAAVDLEEEERRRAEEVLEYDRPVRNFVRVLSLLRAVLDVDPHTSAPISNTIRPGSPPTTTTTTTIPSRLIVMEGHAKADVIEGLHLMLDLHAESERLRWKQGELEPTSREVEVVLDVLLRERAVHEQEQELVFRPTVLLGDGGQDDQGFGSPSLQFDFPLAPLSPRSAYTRPSSLSSSSFSLHRMQQDGDQAEEAEVESLLGLTRPPRSSGGTSLSLSSTSGSGSDLEMHIDMEMGSQDGEDRDDEDGRWLYDSRTLISDQQ</sequence>
<dbReference type="Proteomes" id="UP000836402">
    <property type="component" value="Unassembled WGS sequence"/>
</dbReference>
<dbReference type="EMBL" id="CAJHJG010002120">
    <property type="protein sequence ID" value="CAD6917728.1"/>
    <property type="molecule type" value="Genomic_DNA"/>
</dbReference>
<accession>A0ABN7IQ43</accession>
<feature type="compositionally biased region" description="Low complexity" evidence="1">
    <location>
        <begin position="597"/>
        <end position="613"/>
    </location>
</feature>
<feature type="compositionally biased region" description="Low complexity" evidence="1">
    <location>
        <begin position="229"/>
        <end position="241"/>
    </location>
</feature>
<organism evidence="2 3">
    <name type="scientific">Tilletia caries</name>
    <name type="common">wheat bunt fungus</name>
    <dbReference type="NCBI Taxonomy" id="13290"/>
    <lineage>
        <taxon>Eukaryota</taxon>
        <taxon>Fungi</taxon>
        <taxon>Dikarya</taxon>
        <taxon>Basidiomycota</taxon>
        <taxon>Ustilaginomycotina</taxon>
        <taxon>Exobasidiomycetes</taxon>
        <taxon>Tilletiales</taxon>
        <taxon>Tilletiaceae</taxon>
        <taxon>Tilletia</taxon>
    </lineage>
</organism>
<gene>
    <name evidence="2" type="ORF">JKIAZH3_G94</name>
</gene>
<feature type="region of interest" description="Disordered" evidence="1">
    <location>
        <begin position="217"/>
        <end position="247"/>
    </location>
</feature>
<feature type="compositionally biased region" description="Basic residues" evidence="1">
    <location>
        <begin position="217"/>
        <end position="228"/>
    </location>
</feature>
<proteinExistence type="predicted"/>
<feature type="compositionally biased region" description="Low complexity" evidence="1">
    <location>
        <begin position="561"/>
        <end position="570"/>
    </location>
</feature>
<protein>
    <submittedName>
        <fullName evidence="2">Uncharacterized protein</fullName>
    </submittedName>
</protein>
<feature type="region of interest" description="Disordered" evidence="1">
    <location>
        <begin position="357"/>
        <end position="376"/>
    </location>
</feature>